<accession>A0ABT7QMA3</accession>
<protein>
    <submittedName>
        <fullName evidence="2">TatD family hydrolase</fullName>
    </submittedName>
</protein>
<dbReference type="NCBIfam" id="TIGR00010">
    <property type="entry name" value="YchF/TatD family DNA exonuclease"/>
    <property type="match status" value="1"/>
</dbReference>
<evidence type="ECO:0000313" key="3">
    <source>
        <dbReference type="Proteomes" id="UP001168167"/>
    </source>
</evidence>
<dbReference type="Gene3D" id="3.20.20.140">
    <property type="entry name" value="Metal-dependent hydrolases"/>
    <property type="match status" value="1"/>
</dbReference>
<dbReference type="InterPro" id="IPR032466">
    <property type="entry name" value="Metal_Hydrolase"/>
</dbReference>
<proteinExistence type="predicted"/>
<gene>
    <name evidence="2" type="ORF">NQX30_05140</name>
</gene>
<dbReference type="PANTHER" id="PTHR46124:SF2">
    <property type="entry name" value="D-AMINOACYL-TRNA DEACYLASE"/>
    <property type="match status" value="1"/>
</dbReference>
<dbReference type="Proteomes" id="UP001168167">
    <property type="component" value="Unassembled WGS sequence"/>
</dbReference>
<dbReference type="Pfam" id="PF01026">
    <property type="entry name" value="TatD_DNase"/>
    <property type="match status" value="1"/>
</dbReference>
<name>A0ABT7QMA3_9GAMM</name>
<keyword evidence="3" id="KW-1185">Reference proteome</keyword>
<dbReference type="InterPro" id="IPR015991">
    <property type="entry name" value="TatD/YcfH-like"/>
</dbReference>
<keyword evidence="2" id="KW-0378">Hydrolase</keyword>
<evidence type="ECO:0000256" key="1">
    <source>
        <dbReference type="ARBA" id="ARBA00022723"/>
    </source>
</evidence>
<dbReference type="GO" id="GO:0016787">
    <property type="term" value="F:hydrolase activity"/>
    <property type="evidence" value="ECO:0007669"/>
    <property type="project" value="UniProtKB-KW"/>
</dbReference>
<dbReference type="EMBL" id="JANQAO010000003">
    <property type="protein sequence ID" value="MDM5147751.1"/>
    <property type="molecule type" value="Genomic_DNA"/>
</dbReference>
<dbReference type="SUPFAM" id="SSF51556">
    <property type="entry name" value="Metallo-dependent hydrolases"/>
    <property type="match status" value="1"/>
</dbReference>
<comment type="caution">
    <text evidence="2">The sequence shown here is derived from an EMBL/GenBank/DDBJ whole genome shotgun (WGS) entry which is preliminary data.</text>
</comment>
<dbReference type="PIRSF" id="PIRSF005902">
    <property type="entry name" value="DNase_TatD"/>
    <property type="match status" value="1"/>
</dbReference>
<dbReference type="PANTHER" id="PTHR46124">
    <property type="entry name" value="D-AMINOACYL-TRNA DEACYLASE"/>
    <property type="match status" value="1"/>
</dbReference>
<evidence type="ECO:0000313" key="2">
    <source>
        <dbReference type="EMBL" id="MDM5147751.1"/>
    </source>
</evidence>
<reference evidence="2" key="2">
    <citation type="journal article" date="2023" name="Microbiome">
        <title>Synthase-selected sorting approach identifies a beta-lactone synthase in a nudibranch symbiotic bacterium.</title>
        <authorList>
            <person name="Dzunkova M."/>
            <person name="La Clair J.J."/>
            <person name="Tyml T."/>
            <person name="Doud D."/>
            <person name="Schulz F."/>
            <person name="Piquer-Esteban S."/>
            <person name="Porcel Sanchis D."/>
            <person name="Osborn A."/>
            <person name="Robinson D."/>
            <person name="Louie K.B."/>
            <person name="Bowen B.P."/>
            <person name="Bowers R.M."/>
            <person name="Lee J."/>
            <person name="Arnau V."/>
            <person name="Diaz-Villanueva W."/>
            <person name="Stepanauskas R."/>
            <person name="Gosliner T."/>
            <person name="Date S.V."/>
            <person name="Northen T.R."/>
            <person name="Cheng J.F."/>
            <person name="Burkart M.D."/>
            <person name="Woyke T."/>
        </authorList>
    </citation>
    <scope>NUCLEOTIDE SEQUENCE</scope>
    <source>
        <strain evidence="2">Df01</strain>
    </source>
</reference>
<dbReference type="InterPro" id="IPR001130">
    <property type="entry name" value="TatD-like"/>
</dbReference>
<reference evidence="2" key="1">
    <citation type="submission" date="2022-08" db="EMBL/GenBank/DDBJ databases">
        <authorList>
            <person name="Dzunkova M."/>
            <person name="La Clair J."/>
            <person name="Tyml T."/>
            <person name="Doud D."/>
            <person name="Schulz F."/>
            <person name="Piquer S."/>
            <person name="Porcel Sanchis D."/>
            <person name="Osborn A."/>
            <person name="Robinson D."/>
            <person name="Louie K.B."/>
            <person name="Bowen B.P."/>
            <person name="Bowers R."/>
            <person name="Lee J."/>
            <person name="Arnau Llombart V."/>
            <person name="Diaz Villanueva W."/>
            <person name="Gosliner T."/>
            <person name="Northen T."/>
            <person name="Cheng J.-F."/>
            <person name="Burkart M.D."/>
            <person name="Woyke T."/>
        </authorList>
    </citation>
    <scope>NUCLEOTIDE SEQUENCE</scope>
    <source>
        <strain evidence="2">Df01</strain>
    </source>
</reference>
<dbReference type="CDD" id="cd01310">
    <property type="entry name" value="TatD_DNAse"/>
    <property type="match status" value="1"/>
</dbReference>
<keyword evidence="1" id="KW-0479">Metal-binding</keyword>
<organism evidence="2 3">
    <name type="scientific">Candidatus Doriopsillibacter californiensis</name>
    <dbReference type="NCBI Taxonomy" id="2970740"/>
    <lineage>
        <taxon>Bacteria</taxon>
        <taxon>Pseudomonadati</taxon>
        <taxon>Pseudomonadota</taxon>
        <taxon>Gammaproteobacteria</taxon>
        <taxon>Candidatus Tethybacterales</taxon>
        <taxon>Candidatus Persebacteraceae</taxon>
        <taxon>Candidatus Doriopsillibacter</taxon>
    </lineage>
</organism>
<sequence>MNTASFSLIDSHCHPHFPPLGDDRQAVLTTMREHEVSAALAVATTHMEMEAVRGLAKQYPGIFYAACGVHPLSNDTEDDSEAALVQACGGDVLAVGETGLDFFRGQETEAMQRRRFAAHIAAARKLQKPLIIHTRDSQDAVLDMLRAENARDVGGVLHCFTGDAKQARAGLDINFVVSFSGIVTFKKSIAMRDVARLMPADGYLVETDSPYLAPVPYRGKTNTPAYVRYVAETIATVRGQTLAQTAAETSATFNRIFKKSVD</sequence>